<feature type="domain" description="YlxR" evidence="2">
    <location>
        <begin position="42"/>
        <end position="104"/>
    </location>
</feature>
<sequence>MAAAKRPDPANLDQLRQDSMRQVPPTPRRGRLSSRGRAAPLRTCVGCRVRTAKSDLLRLVAVEGVIVPDLNKAMPGRGAHLHPDLGCLELAERRRAFPRAFRLAGPLDASVLRDGLAAHAPQQQDGRTVSDV</sequence>
<evidence type="ECO:0000313" key="3">
    <source>
        <dbReference type="EMBL" id="GAA2447459.1"/>
    </source>
</evidence>
<feature type="region of interest" description="Disordered" evidence="1">
    <location>
        <begin position="1"/>
        <end position="37"/>
    </location>
</feature>
<organism evidence="3 4">
    <name type="scientific">Actinomadura vinacea</name>
    <dbReference type="NCBI Taxonomy" id="115336"/>
    <lineage>
        <taxon>Bacteria</taxon>
        <taxon>Bacillati</taxon>
        <taxon>Actinomycetota</taxon>
        <taxon>Actinomycetes</taxon>
        <taxon>Streptosporangiales</taxon>
        <taxon>Thermomonosporaceae</taxon>
        <taxon>Actinomadura</taxon>
    </lineage>
</organism>
<dbReference type="Gene3D" id="3.30.1230.10">
    <property type="entry name" value="YlxR-like"/>
    <property type="match status" value="1"/>
</dbReference>
<dbReference type="InterPro" id="IPR007393">
    <property type="entry name" value="YlxR_dom"/>
</dbReference>
<evidence type="ECO:0000259" key="2">
    <source>
        <dbReference type="Pfam" id="PF04296"/>
    </source>
</evidence>
<dbReference type="Proteomes" id="UP001501231">
    <property type="component" value="Unassembled WGS sequence"/>
</dbReference>
<name>A0ABN3K5W7_9ACTN</name>
<protein>
    <recommendedName>
        <fullName evidence="2">YlxR domain-containing protein</fullName>
    </recommendedName>
</protein>
<dbReference type="InterPro" id="IPR037465">
    <property type="entry name" value="YlxR"/>
</dbReference>
<reference evidence="3 4" key="1">
    <citation type="journal article" date="2019" name="Int. J. Syst. Evol. Microbiol.">
        <title>The Global Catalogue of Microorganisms (GCM) 10K type strain sequencing project: providing services to taxonomists for standard genome sequencing and annotation.</title>
        <authorList>
            <consortium name="The Broad Institute Genomics Platform"/>
            <consortium name="The Broad Institute Genome Sequencing Center for Infectious Disease"/>
            <person name="Wu L."/>
            <person name="Ma J."/>
        </authorList>
    </citation>
    <scope>NUCLEOTIDE SEQUENCE [LARGE SCALE GENOMIC DNA]</scope>
    <source>
        <strain evidence="3 4">JCM 3325</strain>
    </source>
</reference>
<dbReference type="PANTHER" id="PTHR34215">
    <property type="entry name" value="BLL0784 PROTEIN"/>
    <property type="match status" value="1"/>
</dbReference>
<dbReference type="PANTHER" id="PTHR34215:SF1">
    <property type="entry name" value="YLXR DOMAIN-CONTAINING PROTEIN"/>
    <property type="match status" value="1"/>
</dbReference>
<dbReference type="InterPro" id="IPR035931">
    <property type="entry name" value="YlxR-like_sf"/>
</dbReference>
<dbReference type="SUPFAM" id="SSF64376">
    <property type="entry name" value="YlxR-like"/>
    <property type="match status" value="1"/>
</dbReference>
<dbReference type="Pfam" id="PF04296">
    <property type="entry name" value="YlxR"/>
    <property type="match status" value="1"/>
</dbReference>
<gene>
    <name evidence="3" type="ORF">GCM10010191_75860</name>
</gene>
<evidence type="ECO:0000313" key="4">
    <source>
        <dbReference type="Proteomes" id="UP001501231"/>
    </source>
</evidence>
<comment type="caution">
    <text evidence="3">The sequence shown here is derived from an EMBL/GenBank/DDBJ whole genome shotgun (WGS) entry which is preliminary data.</text>
</comment>
<proteinExistence type="predicted"/>
<dbReference type="EMBL" id="BAAARW010000034">
    <property type="protein sequence ID" value="GAA2447459.1"/>
    <property type="molecule type" value="Genomic_DNA"/>
</dbReference>
<keyword evidence="4" id="KW-1185">Reference proteome</keyword>
<evidence type="ECO:0000256" key="1">
    <source>
        <dbReference type="SAM" id="MobiDB-lite"/>
    </source>
</evidence>
<accession>A0ABN3K5W7</accession>